<evidence type="ECO:0000313" key="14">
    <source>
        <dbReference type="Proteomes" id="UP000728185"/>
    </source>
</evidence>
<dbReference type="Proteomes" id="UP000728185">
    <property type="component" value="Unassembled WGS sequence"/>
</dbReference>
<dbReference type="GO" id="GO:0005524">
    <property type="term" value="F:ATP binding"/>
    <property type="evidence" value="ECO:0007669"/>
    <property type="project" value="UniProtKB-KW"/>
</dbReference>
<dbReference type="Gene3D" id="1.25.40.240">
    <property type="entry name" value="Ku, C-terminal domain"/>
    <property type="match status" value="1"/>
</dbReference>
<feature type="region of interest" description="Disordered" evidence="11">
    <location>
        <begin position="556"/>
        <end position="576"/>
    </location>
</feature>
<evidence type="ECO:0000256" key="8">
    <source>
        <dbReference type="ARBA" id="ARBA00023172"/>
    </source>
</evidence>
<keyword evidence="7" id="KW-0238">DNA-binding</keyword>
<dbReference type="SMART" id="SM00559">
    <property type="entry name" value="Ku78"/>
    <property type="match status" value="1"/>
</dbReference>
<dbReference type="OrthoDB" id="30826at2759"/>
<dbReference type="SUPFAM" id="SSF100939">
    <property type="entry name" value="SPOC domain-like"/>
    <property type="match status" value="1"/>
</dbReference>
<evidence type="ECO:0000256" key="9">
    <source>
        <dbReference type="ARBA" id="ARBA00023204"/>
    </source>
</evidence>
<evidence type="ECO:0000256" key="5">
    <source>
        <dbReference type="ARBA" id="ARBA00022806"/>
    </source>
</evidence>
<keyword evidence="9" id="KW-0234">DNA repair</keyword>
<dbReference type="PANTHER" id="PTHR12604">
    <property type="entry name" value="KU AUTOANTIGEN DNA HELICASE"/>
    <property type="match status" value="1"/>
</dbReference>
<dbReference type="AlphaFoldDB" id="A0A8E0VJ66"/>
<organism evidence="13 14">
    <name type="scientific">Fasciolopsis buskii</name>
    <dbReference type="NCBI Taxonomy" id="27845"/>
    <lineage>
        <taxon>Eukaryota</taxon>
        <taxon>Metazoa</taxon>
        <taxon>Spiralia</taxon>
        <taxon>Lophotrochozoa</taxon>
        <taxon>Platyhelminthes</taxon>
        <taxon>Trematoda</taxon>
        <taxon>Digenea</taxon>
        <taxon>Plagiorchiida</taxon>
        <taxon>Echinostomata</taxon>
        <taxon>Echinostomatoidea</taxon>
        <taxon>Fasciolidae</taxon>
        <taxon>Fasciolopsis</taxon>
    </lineage>
</organism>
<dbReference type="InterPro" id="IPR005161">
    <property type="entry name" value="Ku_N"/>
</dbReference>
<dbReference type="GO" id="GO:0016787">
    <property type="term" value="F:hydrolase activity"/>
    <property type="evidence" value="ECO:0007669"/>
    <property type="project" value="UniProtKB-KW"/>
</dbReference>
<dbReference type="GO" id="GO:0043564">
    <property type="term" value="C:Ku70:Ku80 complex"/>
    <property type="evidence" value="ECO:0007669"/>
    <property type="project" value="TreeGrafter"/>
</dbReference>
<dbReference type="Gene3D" id="3.40.50.410">
    <property type="entry name" value="von Willebrand factor, type A domain"/>
    <property type="match status" value="2"/>
</dbReference>
<dbReference type="InterPro" id="IPR036494">
    <property type="entry name" value="Ku_C_sf"/>
</dbReference>
<keyword evidence="10" id="KW-0539">Nucleus</keyword>
<dbReference type="GO" id="GO:0003690">
    <property type="term" value="F:double-stranded DNA binding"/>
    <property type="evidence" value="ECO:0007669"/>
    <property type="project" value="TreeGrafter"/>
</dbReference>
<evidence type="ECO:0000313" key="13">
    <source>
        <dbReference type="EMBL" id="KAA0192414.1"/>
    </source>
</evidence>
<keyword evidence="14" id="KW-1185">Reference proteome</keyword>
<feature type="domain" description="Ku" evidence="12">
    <location>
        <begin position="408"/>
        <end position="544"/>
    </location>
</feature>
<dbReference type="Pfam" id="PF02735">
    <property type="entry name" value="Ku"/>
    <property type="match status" value="1"/>
</dbReference>
<gene>
    <name evidence="13" type="ORF">FBUS_01383</name>
</gene>
<keyword evidence="6" id="KW-0067">ATP-binding</keyword>
<dbReference type="SUPFAM" id="SSF53300">
    <property type="entry name" value="vWA-like"/>
    <property type="match status" value="1"/>
</dbReference>
<evidence type="ECO:0000256" key="7">
    <source>
        <dbReference type="ARBA" id="ARBA00023125"/>
    </source>
</evidence>
<reference evidence="13" key="1">
    <citation type="submission" date="2019-05" db="EMBL/GenBank/DDBJ databases">
        <title>Annotation for the trematode Fasciolopsis buski.</title>
        <authorList>
            <person name="Choi Y.-J."/>
        </authorList>
    </citation>
    <scope>NUCLEOTIDE SEQUENCE</scope>
    <source>
        <strain evidence="13">HT</strain>
        <tissue evidence="13">Whole worm</tissue>
    </source>
</reference>
<dbReference type="InterPro" id="IPR016194">
    <property type="entry name" value="SPOC-like_C_dom_sf"/>
</dbReference>
<evidence type="ECO:0000256" key="11">
    <source>
        <dbReference type="SAM" id="MobiDB-lite"/>
    </source>
</evidence>
<name>A0A8E0VJ66_9TREM</name>
<feature type="compositionally biased region" description="Polar residues" evidence="11">
    <location>
        <begin position="559"/>
        <end position="572"/>
    </location>
</feature>
<keyword evidence="4" id="KW-0378">Hydrolase</keyword>
<evidence type="ECO:0000256" key="4">
    <source>
        <dbReference type="ARBA" id="ARBA00022801"/>
    </source>
</evidence>
<evidence type="ECO:0000256" key="2">
    <source>
        <dbReference type="ARBA" id="ARBA00022741"/>
    </source>
</evidence>
<dbReference type="InterPro" id="IPR036465">
    <property type="entry name" value="vWFA_dom_sf"/>
</dbReference>
<accession>A0A8E0VJ66</accession>
<feature type="compositionally biased region" description="Polar residues" evidence="11">
    <location>
        <begin position="645"/>
        <end position="656"/>
    </location>
</feature>
<evidence type="ECO:0000259" key="12">
    <source>
        <dbReference type="SMART" id="SM00559"/>
    </source>
</evidence>
<dbReference type="Pfam" id="PF03731">
    <property type="entry name" value="Ku_N"/>
    <property type="match status" value="1"/>
</dbReference>
<dbReference type="GO" id="GO:0006303">
    <property type="term" value="P:double-strand break repair via nonhomologous end joining"/>
    <property type="evidence" value="ECO:0007669"/>
    <property type="project" value="InterPro"/>
</dbReference>
<keyword evidence="2" id="KW-0547">Nucleotide-binding</keyword>
<proteinExistence type="predicted"/>
<feature type="region of interest" description="Disordered" evidence="11">
    <location>
        <begin position="269"/>
        <end position="297"/>
    </location>
</feature>
<feature type="region of interest" description="Disordered" evidence="11">
    <location>
        <begin position="644"/>
        <end position="672"/>
    </location>
</feature>
<keyword evidence="3" id="KW-0227">DNA damage</keyword>
<dbReference type="PANTHER" id="PTHR12604:SF4">
    <property type="entry name" value="X-RAY REPAIR CROSS-COMPLEMENTING PROTEIN 5"/>
    <property type="match status" value="1"/>
</dbReference>
<dbReference type="EMBL" id="LUCM01005710">
    <property type="protein sequence ID" value="KAA0192414.1"/>
    <property type="molecule type" value="Genomic_DNA"/>
</dbReference>
<keyword evidence="5 13" id="KW-0347">Helicase</keyword>
<dbReference type="SUPFAM" id="SSF101420">
    <property type="entry name" value="C-terminal domain of Ku80"/>
    <property type="match status" value="1"/>
</dbReference>
<sequence>MHADIQHAVNCLKLLVQRDFFAQKKHEVALVLCGIDCPGSAVALGNEIPANIALVRELAPLDWDILEFLNKESLLSSVEASGKTNFANLTFLPSVGCYFRCSSSSCRSFQTLVCLILDVGAHMHADIQHAVNCLKLLVQRDFFAQKKHEVALVLCGIDCPGSAVALGNEIPANIALVRELAPLDWDILEFLNKESLLSSVEASVLDAISVAVRHLVDHSRSRGKLSEKRIILVSNLLGPAEDSITDVLEACDAAEVQLSLIGFTLDTSEDFTDGRDRDGNDPGSSSPHRNQPNASNKLQPALIPITQLWKKRNGESYLFSEALPSLSLFEGRSVAQRGWKVDFQIGDSLSLPVEGFTQVSEARPPCLKHLYARDPSTPIRPVTKYYTEKTNDEVEHTQVIRGKFLMHRIALHSCSLVSFTLGYRYGSTLVPFSDEDKASVKRSAEKCLSLIGFTNSSNVPRHLFVGTSVLVFVGRGNTDSESDSSHPAAVALTALAQALFELDGVALVRRVYNRVSSPRLGVLTPDIDLKPERVPNPWIQRLFTCFRQRGLFPNEPLIPSTSHQSPSQTGHWLSTEGLPGLDRLIARLNPNPEIGSSEVSEARQALLDVMPSLSPERKPDEEGESEGVAAKRRRLMAEELFGLDINSNPTANNDNQAASGPSASSDDPRSDFSNDLVGDFELMVSRRDLRQAHQFIERAIVRLVCNPFTPNVLRSRAVSALISYRQQAVESAVAGTNELALAYNSFIREWKKRASGASSQAGTVANGPDRSMCSSSDIESCRRFWAETISQGFGLITDQEVSGVGVSQEQAHEENLCNWYTKTNDVDGEKFAISSSRNLEFKDLVRSAVLFSPQCVLCHHGPVMGMNHFPVKFTTIDFYKHFP</sequence>
<comment type="subcellular location">
    <subcellularLocation>
        <location evidence="1">Nucleus</location>
    </subcellularLocation>
</comment>
<protein>
    <submittedName>
        <fullName evidence="13">ATP-dependent DNA helicase 2 subunit 2</fullName>
    </submittedName>
</protein>
<evidence type="ECO:0000256" key="3">
    <source>
        <dbReference type="ARBA" id="ARBA00022763"/>
    </source>
</evidence>
<comment type="caution">
    <text evidence="13">The sequence shown here is derived from an EMBL/GenBank/DDBJ whole genome shotgun (WGS) entry which is preliminary data.</text>
</comment>
<evidence type="ECO:0000256" key="1">
    <source>
        <dbReference type="ARBA" id="ARBA00004123"/>
    </source>
</evidence>
<dbReference type="InterPro" id="IPR006164">
    <property type="entry name" value="DNA_bd_Ku70/Ku80"/>
</dbReference>
<keyword evidence="8" id="KW-0233">DNA recombination</keyword>
<dbReference type="Gene3D" id="2.40.290.10">
    <property type="match status" value="1"/>
</dbReference>
<dbReference type="GO" id="GO:0042162">
    <property type="term" value="F:telomeric DNA binding"/>
    <property type="evidence" value="ECO:0007669"/>
    <property type="project" value="TreeGrafter"/>
</dbReference>
<dbReference type="GO" id="GO:0000723">
    <property type="term" value="P:telomere maintenance"/>
    <property type="evidence" value="ECO:0007669"/>
    <property type="project" value="TreeGrafter"/>
</dbReference>
<dbReference type="GO" id="GO:0004386">
    <property type="term" value="F:helicase activity"/>
    <property type="evidence" value="ECO:0007669"/>
    <property type="project" value="UniProtKB-KW"/>
</dbReference>
<feature type="compositionally biased region" description="Polar residues" evidence="11">
    <location>
        <begin position="282"/>
        <end position="297"/>
    </location>
</feature>
<dbReference type="GO" id="GO:0006310">
    <property type="term" value="P:DNA recombination"/>
    <property type="evidence" value="ECO:0007669"/>
    <property type="project" value="UniProtKB-KW"/>
</dbReference>
<evidence type="ECO:0000256" key="6">
    <source>
        <dbReference type="ARBA" id="ARBA00022840"/>
    </source>
</evidence>
<evidence type="ECO:0000256" key="10">
    <source>
        <dbReference type="ARBA" id="ARBA00023242"/>
    </source>
</evidence>